<dbReference type="RefSeq" id="WP_182581805.1">
    <property type="nucleotide sequence ID" value="NZ_JABVCQ010000001.1"/>
</dbReference>
<dbReference type="EMBL" id="JABVCQ010000001">
    <property type="protein sequence ID" value="MBB1124703.1"/>
    <property type="molecule type" value="Genomic_DNA"/>
</dbReference>
<name>A0A839H2I6_9GAMM</name>
<evidence type="ECO:0000313" key="1">
    <source>
        <dbReference type="EMBL" id="MBB1124703.1"/>
    </source>
</evidence>
<gene>
    <name evidence="1" type="ORF">HUK38_00470</name>
</gene>
<dbReference type="Proteomes" id="UP000548632">
    <property type="component" value="Unassembled WGS sequence"/>
</dbReference>
<sequence>MPARVAGVKFETHQRVRAVKTSVFAALVDTPQSSDWQLSVTELRSVTLKKNVSVTRPDVIVICFAPEGDRIVRAPALIAEVVSILLYAVQSHLRLIFVLLV</sequence>
<keyword evidence="2" id="KW-1185">Reference proteome</keyword>
<dbReference type="AlphaFoldDB" id="A0A839H2I6"/>
<organism evidence="1 2">
    <name type="scientific">Thiospirillum jenense</name>
    <dbReference type="NCBI Taxonomy" id="1653858"/>
    <lineage>
        <taxon>Bacteria</taxon>
        <taxon>Pseudomonadati</taxon>
        <taxon>Pseudomonadota</taxon>
        <taxon>Gammaproteobacteria</taxon>
        <taxon>Chromatiales</taxon>
        <taxon>Chromatiaceae</taxon>
        <taxon>Thiospirillum</taxon>
    </lineage>
</organism>
<proteinExistence type="predicted"/>
<protein>
    <submittedName>
        <fullName evidence="1">Uncharacterized protein</fullName>
    </submittedName>
</protein>
<evidence type="ECO:0000313" key="2">
    <source>
        <dbReference type="Proteomes" id="UP000548632"/>
    </source>
</evidence>
<comment type="caution">
    <text evidence="1">The sequence shown here is derived from an EMBL/GenBank/DDBJ whole genome shotgun (WGS) entry which is preliminary data.</text>
</comment>
<reference evidence="1 2" key="1">
    <citation type="journal article" date="2020" name="Arch. Microbiol.">
        <title>The genome sequence of the giant phototrophic gammaproteobacterium Thiospirillum jenense gives insight into its physiological properties and phylogenetic relationships.</title>
        <authorList>
            <person name="Imhoff J.F."/>
            <person name="Meyer T.E."/>
            <person name="Kyndt J.A."/>
        </authorList>
    </citation>
    <scope>NUCLEOTIDE SEQUENCE [LARGE SCALE GENOMIC DNA]</scope>
    <source>
        <strain evidence="1 2">DSM 216</strain>
    </source>
</reference>
<accession>A0A839H2I6</accession>